<gene>
    <name evidence="9" type="ORF">PAUS00366_LOCUS5573</name>
</gene>
<evidence type="ECO:0000256" key="3">
    <source>
        <dbReference type="ARBA" id="ARBA00023098"/>
    </source>
</evidence>
<protein>
    <recommendedName>
        <fullName evidence="8">PNPLA domain-containing protein</fullName>
    </recommendedName>
</protein>
<evidence type="ECO:0000259" key="8">
    <source>
        <dbReference type="PROSITE" id="PS51635"/>
    </source>
</evidence>
<proteinExistence type="predicted"/>
<dbReference type="EMBL" id="HBIX01007114">
    <property type="protein sequence ID" value="CAE0712821.1"/>
    <property type="molecule type" value="Transcribed_RNA"/>
</dbReference>
<feature type="domain" description="PNPLA" evidence="8">
    <location>
        <begin position="727"/>
        <end position="971"/>
    </location>
</feature>
<dbReference type="PANTHER" id="PTHR24185:SF1">
    <property type="entry name" value="CALCIUM-INDEPENDENT PHOSPHOLIPASE A2-GAMMA"/>
    <property type="match status" value="1"/>
</dbReference>
<feature type="transmembrane region" description="Helical" evidence="7">
    <location>
        <begin position="51"/>
        <end position="71"/>
    </location>
</feature>
<evidence type="ECO:0000256" key="2">
    <source>
        <dbReference type="ARBA" id="ARBA00022963"/>
    </source>
</evidence>
<dbReference type="Pfam" id="PF01734">
    <property type="entry name" value="Patatin"/>
    <property type="match status" value="1"/>
</dbReference>
<dbReference type="GO" id="GO:0016042">
    <property type="term" value="P:lipid catabolic process"/>
    <property type="evidence" value="ECO:0007669"/>
    <property type="project" value="UniProtKB-UniRule"/>
</dbReference>
<dbReference type="PROSITE" id="PS51635">
    <property type="entry name" value="PNPLA"/>
    <property type="match status" value="1"/>
</dbReference>
<keyword evidence="2 4" id="KW-0442">Lipid degradation</keyword>
<keyword evidence="7" id="KW-0472">Membrane</keyword>
<evidence type="ECO:0000256" key="7">
    <source>
        <dbReference type="SAM" id="Phobius"/>
    </source>
</evidence>
<feature type="active site" description="Nucleophile" evidence="4">
    <location>
        <position position="766"/>
    </location>
</feature>
<reference evidence="9" key="1">
    <citation type="submission" date="2021-01" db="EMBL/GenBank/DDBJ databases">
        <authorList>
            <person name="Corre E."/>
            <person name="Pelletier E."/>
            <person name="Niang G."/>
            <person name="Scheremetjew M."/>
            <person name="Finn R."/>
            <person name="Kale V."/>
            <person name="Holt S."/>
            <person name="Cochrane G."/>
            <person name="Meng A."/>
            <person name="Brown T."/>
            <person name="Cohen L."/>
        </authorList>
    </citation>
    <scope>NUCLEOTIDE SEQUENCE</scope>
    <source>
        <strain evidence="9">10249 10 AB</strain>
    </source>
</reference>
<dbReference type="Gene3D" id="3.40.1090.10">
    <property type="entry name" value="Cytosolic phospholipase A2 catalytic domain"/>
    <property type="match status" value="1"/>
</dbReference>
<name>A0A7S4AE81_9STRA</name>
<dbReference type="GO" id="GO:0004620">
    <property type="term" value="F:phospholipase activity"/>
    <property type="evidence" value="ECO:0007669"/>
    <property type="project" value="TreeGrafter"/>
</dbReference>
<sequence>MNTMSIGHDKDNDDFITTTTTMHPRIIANTTQRRAATTKPTLAKRSKERRACTCCPLLGRGVFVVFFLYSISTPFLSEQRAVDAFRAVGLGGGFESKQKHQQQQHQRYTRTTATFLSSIESAARIQSNGVRLKLAKDKSSGESASVSANNNNDDIVETKTTPVTDIDVSVNNSTTSSSSSQFMMNFNASGSIGSLLMQMQKKETELRQLNKSASLLLSEGQALKLDTDQTSFRSISTRTTTTTKTNVNADANANANANGAATAAAPKKDIFSWMRKTDGDIKNEGLVDGNAPGADSATGSQTAMASEILARELDDSVSIRITNSLKDVTLLEPPDIYRIIQPRTTTTKTDDVTDTIQIPSSLALVLEEEKKTDTSSMDNTSTKDNLPPLSRAEHYEGRIGRDMRHLSVSIASCIDSVEEWQLFCQQTTGGLEPLIECIREGAKSIREGSASSKSTSDHQYLTSSTYSSGFSNKEENFQAASGACRAIRDLCALSLDLASVITDGLLRANAAYKEKGEYTLMDDLCTILRHDDELSDLHHQLTDKVAPTKRRRRGLLSFLGRNRQQEGQATSPSSSSPSKSNKWPMGIFRERREARLLWKLYVTQLLLATTCASDCAVDAIRATEGLQDVLLVYSSYAPKERRRRWMRYPGEKIKSMWLKKRRRRQKDSPASTSQETTEQRRRPFIEAASVKDNLNGRIQGTTNQVLAAIGYNEWVPKIPGQKGLRILCLDGGGSRGMTSVVAMKCLVDSLGGMEVADCFDLVVGTSTGAIIAFLVGLNRETSEQAVERYDVLIEKIFTKSAFSTPMLLFTTASYDESPFMNVLTDILKDSTMLDSRENPAVPLVFAVTSKMSSNPTHIALFRNYNYNGGELPDPFMIDPDDARKNLDLPLKNEAKIIRMNHYPKKTDCMQPAPGAGKPDNGSRHPGSFRVLQKYALRASTAAPTVFKPVLMGGEMYCDGGIVASNPSAIAIHEARRIFPDVPIELVVSIGTGGFKEQKSAPRIGWDGIIGQIINSATDGEQIHHILEDVLGDGTTAQGRSSVSDTCYMRFNPTLGMPDEFPIDVTDPDKLQQIKTITAAYMEEPKQQQQLQVLSNILKGRTTSKFRK</sequence>
<keyword evidence="1 4" id="KW-0378">Hydrolase</keyword>
<evidence type="ECO:0000313" key="9">
    <source>
        <dbReference type="EMBL" id="CAE0712821.1"/>
    </source>
</evidence>
<organism evidence="9">
    <name type="scientific">Pseudo-nitzschia australis</name>
    <dbReference type="NCBI Taxonomy" id="44445"/>
    <lineage>
        <taxon>Eukaryota</taxon>
        <taxon>Sar</taxon>
        <taxon>Stramenopiles</taxon>
        <taxon>Ochrophyta</taxon>
        <taxon>Bacillariophyta</taxon>
        <taxon>Bacillariophyceae</taxon>
        <taxon>Bacillariophycidae</taxon>
        <taxon>Bacillariales</taxon>
        <taxon>Bacillariaceae</taxon>
        <taxon>Pseudo-nitzschia</taxon>
    </lineage>
</organism>
<dbReference type="AlphaFoldDB" id="A0A7S4AE81"/>
<dbReference type="GO" id="GO:0016020">
    <property type="term" value="C:membrane"/>
    <property type="evidence" value="ECO:0007669"/>
    <property type="project" value="TreeGrafter"/>
</dbReference>
<feature type="compositionally biased region" description="Polar residues" evidence="6">
    <location>
        <begin position="374"/>
        <end position="384"/>
    </location>
</feature>
<feature type="region of interest" description="Disordered" evidence="6">
    <location>
        <begin position="658"/>
        <end position="682"/>
    </location>
</feature>
<dbReference type="InterPro" id="IPR002641">
    <property type="entry name" value="PNPLA_dom"/>
</dbReference>
<feature type="short sequence motif" description="GXGXXG" evidence="4">
    <location>
        <begin position="731"/>
        <end position="736"/>
    </location>
</feature>
<feature type="region of interest" description="Disordered" evidence="6">
    <location>
        <begin position="370"/>
        <end position="390"/>
    </location>
</feature>
<feature type="region of interest" description="Disordered" evidence="6">
    <location>
        <begin position="561"/>
        <end position="584"/>
    </location>
</feature>
<feature type="compositionally biased region" description="Low complexity" evidence="6">
    <location>
        <begin position="571"/>
        <end position="580"/>
    </location>
</feature>
<dbReference type="PANTHER" id="PTHR24185">
    <property type="entry name" value="CALCIUM-INDEPENDENT PHOSPHOLIPASE A2-GAMMA"/>
    <property type="match status" value="1"/>
</dbReference>
<feature type="short sequence motif" description="DGA/G" evidence="4">
    <location>
        <begin position="958"/>
        <end position="960"/>
    </location>
</feature>
<accession>A0A7S4AE81</accession>
<dbReference type="InterPro" id="IPR016035">
    <property type="entry name" value="Acyl_Trfase/lysoPLipase"/>
</dbReference>
<evidence type="ECO:0000256" key="4">
    <source>
        <dbReference type="PROSITE-ProRule" id="PRU01161"/>
    </source>
</evidence>
<keyword evidence="7" id="KW-1133">Transmembrane helix</keyword>
<keyword evidence="5" id="KW-0175">Coiled coil</keyword>
<evidence type="ECO:0000256" key="6">
    <source>
        <dbReference type="SAM" id="MobiDB-lite"/>
    </source>
</evidence>
<keyword evidence="7" id="KW-0812">Transmembrane</keyword>
<evidence type="ECO:0000256" key="5">
    <source>
        <dbReference type="SAM" id="Coils"/>
    </source>
</evidence>
<keyword evidence="3 4" id="KW-0443">Lipid metabolism</keyword>
<dbReference type="SUPFAM" id="SSF52151">
    <property type="entry name" value="FabD/lysophospholipase-like"/>
    <property type="match status" value="1"/>
</dbReference>
<feature type="coiled-coil region" evidence="5">
    <location>
        <begin position="192"/>
        <end position="219"/>
    </location>
</feature>
<evidence type="ECO:0000256" key="1">
    <source>
        <dbReference type="ARBA" id="ARBA00022801"/>
    </source>
</evidence>
<dbReference type="GO" id="GO:0006631">
    <property type="term" value="P:fatty acid metabolic process"/>
    <property type="evidence" value="ECO:0007669"/>
    <property type="project" value="TreeGrafter"/>
</dbReference>
<feature type="active site" description="Proton acceptor" evidence="4">
    <location>
        <position position="958"/>
    </location>
</feature>
<feature type="short sequence motif" description="GXSXG" evidence="4">
    <location>
        <begin position="764"/>
        <end position="768"/>
    </location>
</feature>